<dbReference type="InterPro" id="IPR054253">
    <property type="entry name" value="DUF6984"/>
</dbReference>
<comment type="caution">
    <text evidence="2">The sequence shown here is derived from an EMBL/GenBank/DDBJ whole genome shotgun (WGS) entry which is preliminary data.</text>
</comment>
<evidence type="ECO:0000313" key="2">
    <source>
        <dbReference type="EMBL" id="NYE21561.1"/>
    </source>
</evidence>
<keyword evidence="3" id="KW-1185">Reference proteome</keyword>
<organism evidence="2 3">
    <name type="scientific">Microbacterium immunditiarum</name>
    <dbReference type="NCBI Taxonomy" id="337480"/>
    <lineage>
        <taxon>Bacteria</taxon>
        <taxon>Bacillati</taxon>
        <taxon>Actinomycetota</taxon>
        <taxon>Actinomycetes</taxon>
        <taxon>Micrococcales</taxon>
        <taxon>Microbacteriaceae</taxon>
        <taxon>Microbacterium</taxon>
    </lineage>
</organism>
<dbReference type="Proteomes" id="UP000576969">
    <property type="component" value="Unassembled WGS sequence"/>
</dbReference>
<dbReference type="EMBL" id="JACCBV010000001">
    <property type="protein sequence ID" value="NYE21561.1"/>
    <property type="molecule type" value="Genomic_DNA"/>
</dbReference>
<sequence>MLLVEPIDRDGSLRLHPVDATPVSVARRIPVEATYADADGVVVHVLIHVIEGMLNELEVYREDSGGVLIAPVDATQLAVEPWV</sequence>
<dbReference type="Pfam" id="PF22480">
    <property type="entry name" value="DUF6984"/>
    <property type="match status" value="1"/>
</dbReference>
<proteinExistence type="predicted"/>
<dbReference type="AlphaFoldDB" id="A0A7Y9KLC1"/>
<evidence type="ECO:0000313" key="3">
    <source>
        <dbReference type="Proteomes" id="UP000576969"/>
    </source>
</evidence>
<reference evidence="2 3" key="1">
    <citation type="submission" date="2020-07" db="EMBL/GenBank/DDBJ databases">
        <title>Sequencing the genomes of 1000 actinobacteria strains.</title>
        <authorList>
            <person name="Klenk H.-P."/>
        </authorList>
    </citation>
    <scope>NUCLEOTIDE SEQUENCE [LARGE SCALE GENOMIC DNA]</scope>
    <source>
        <strain evidence="2 3">DSM 24662</strain>
    </source>
</reference>
<feature type="domain" description="DUF6984" evidence="1">
    <location>
        <begin position="8"/>
        <end position="65"/>
    </location>
</feature>
<gene>
    <name evidence="2" type="ORF">BJ991_003589</name>
</gene>
<protein>
    <recommendedName>
        <fullName evidence="1">DUF6984 domain-containing protein</fullName>
    </recommendedName>
</protein>
<name>A0A7Y9KLC1_9MICO</name>
<evidence type="ECO:0000259" key="1">
    <source>
        <dbReference type="Pfam" id="PF22480"/>
    </source>
</evidence>
<accession>A0A7Y9KLC1</accession>